<evidence type="ECO:0000256" key="10">
    <source>
        <dbReference type="RuleBase" id="RU361115"/>
    </source>
</evidence>
<dbReference type="Proteomes" id="UP000887458">
    <property type="component" value="Unassembled WGS sequence"/>
</dbReference>
<comment type="catalytic activity">
    <reaction evidence="10">
        <text>a very-long-chain acyl-CoA + malonyl-CoA + H(+) = a very-long-chain 3-oxoacyl-CoA + CO2 + CoA</text>
        <dbReference type="Rhea" id="RHEA:32727"/>
        <dbReference type="ChEBI" id="CHEBI:15378"/>
        <dbReference type="ChEBI" id="CHEBI:16526"/>
        <dbReference type="ChEBI" id="CHEBI:57287"/>
        <dbReference type="ChEBI" id="CHEBI:57384"/>
        <dbReference type="ChEBI" id="CHEBI:90725"/>
        <dbReference type="ChEBI" id="CHEBI:90736"/>
        <dbReference type="EC" id="2.3.1.199"/>
    </reaction>
</comment>
<dbReference type="PANTHER" id="PTHR11157:SF17">
    <property type="entry name" value="ELONGATION OF VERY LONG CHAIN FATTY ACIDS PROTEIN 6"/>
    <property type="match status" value="1"/>
</dbReference>
<sequence length="348" mass="40833">MMNDENVADAAAAARITPTMSSLNNEKVANTINITHEIYLKFGRPISSEWSEYPGLPFAFEFESNFNRDYQRQWMYDHWYIAIYVSIIYIMVIFIGRWLMRNRQPYSLRLPMALWNLSIALFSLCGTIRCLPEFIHIITQEGMDQSFCSSSYYRDVRITLWYWLFVWSKVIELGDTIFIILRKQNLLFLHWIHHVLTLSYAFFVIGEAPGTARWMVSMNFTIHTAMYTYYTLKSMRFRISRLIAMTITISQITQMIFGLYINLKAYLIKQSGRSCDTSISASLCGLFIYFLFFLLFIKFFVFSYCSRFPLIGLRKSLRTANNNSIITNNSHSNIGNSNNVRSTKKHID</sequence>
<keyword evidence="4 10" id="KW-0812">Transmembrane</keyword>
<dbReference type="PANTHER" id="PTHR11157">
    <property type="entry name" value="FATTY ACID ACYL TRANSFERASE-RELATED"/>
    <property type="match status" value="1"/>
</dbReference>
<protein>
    <recommendedName>
        <fullName evidence="10">Elongation of very long chain fatty acids protein</fullName>
        <ecNumber evidence="10">2.3.1.199</ecNumber>
    </recommendedName>
    <alternativeName>
        <fullName evidence="10">Very-long-chain 3-oxoacyl-CoA synthase</fullName>
    </alternativeName>
</protein>
<keyword evidence="12" id="KW-1185">Reference proteome</keyword>
<evidence type="ECO:0000256" key="5">
    <source>
        <dbReference type="ARBA" id="ARBA00022832"/>
    </source>
</evidence>
<reference evidence="11 12" key="1">
    <citation type="journal article" date="2018" name="J. Allergy Clin. Immunol.">
        <title>High-quality assembly of Dermatophagoides pteronyssinus genome and transcriptome reveals a wide range of novel allergens.</title>
        <authorList>
            <person name="Liu X.Y."/>
            <person name="Yang K.Y."/>
            <person name="Wang M.Q."/>
            <person name="Kwok J.S."/>
            <person name="Zeng X."/>
            <person name="Yang Z."/>
            <person name="Xiao X.J."/>
            <person name="Lau C.P."/>
            <person name="Li Y."/>
            <person name="Huang Z.M."/>
            <person name="Ba J.G."/>
            <person name="Yim A.K."/>
            <person name="Ouyang C.Y."/>
            <person name="Ngai S.M."/>
            <person name="Chan T.F."/>
            <person name="Leung E.L."/>
            <person name="Liu L."/>
            <person name="Liu Z.G."/>
            <person name="Tsui S.K."/>
        </authorList>
    </citation>
    <scope>NUCLEOTIDE SEQUENCE [LARGE SCALE GENOMIC DNA]</scope>
    <source>
        <strain evidence="11">Derp</strain>
    </source>
</reference>
<evidence type="ECO:0000313" key="11">
    <source>
        <dbReference type="EMBL" id="KAH9415053.1"/>
    </source>
</evidence>
<evidence type="ECO:0000256" key="4">
    <source>
        <dbReference type="ARBA" id="ARBA00022692"/>
    </source>
</evidence>
<dbReference type="EMBL" id="NJHN03000100">
    <property type="protein sequence ID" value="KAH9415053.1"/>
    <property type="molecule type" value="Genomic_DNA"/>
</dbReference>
<feature type="transmembrane region" description="Helical" evidence="10">
    <location>
        <begin position="112"/>
        <end position="138"/>
    </location>
</feature>
<evidence type="ECO:0000256" key="6">
    <source>
        <dbReference type="ARBA" id="ARBA00022989"/>
    </source>
</evidence>
<name>A0ABQ8IXL7_DERPT</name>
<accession>A0ABQ8IXL7</accession>
<organism evidence="11 12">
    <name type="scientific">Dermatophagoides pteronyssinus</name>
    <name type="common">European house dust mite</name>
    <dbReference type="NCBI Taxonomy" id="6956"/>
    <lineage>
        <taxon>Eukaryota</taxon>
        <taxon>Metazoa</taxon>
        <taxon>Ecdysozoa</taxon>
        <taxon>Arthropoda</taxon>
        <taxon>Chelicerata</taxon>
        <taxon>Arachnida</taxon>
        <taxon>Acari</taxon>
        <taxon>Acariformes</taxon>
        <taxon>Sarcoptiformes</taxon>
        <taxon>Astigmata</taxon>
        <taxon>Psoroptidia</taxon>
        <taxon>Analgoidea</taxon>
        <taxon>Pyroglyphidae</taxon>
        <taxon>Dermatophagoidinae</taxon>
        <taxon>Dermatophagoides</taxon>
    </lineage>
</organism>
<evidence type="ECO:0000256" key="9">
    <source>
        <dbReference type="ARBA" id="ARBA00023160"/>
    </source>
</evidence>
<dbReference type="EC" id="2.3.1.199" evidence="10"/>
<keyword evidence="7 10" id="KW-0443">Lipid metabolism</keyword>
<keyword evidence="6 10" id="KW-1133">Transmembrane helix</keyword>
<evidence type="ECO:0000256" key="1">
    <source>
        <dbReference type="ARBA" id="ARBA00004141"/>
    </source>
</evidence>
<keyword evidence="5 10" id="KW-0276">Fatty acid metabolism</keyword>
<gene>
    <name evidence="11" type="ORF">DERP_013523</name>
</gene>
<keyword evidence="8 10" id="KW-0472">Membrane</keyword>
<comment type="subcellular location">
    <subcellularLocation>
        <location evidence="1">Membrane</location>
        <topology evidence="1">Multi-pass membrane protein</topology>
    </subcellularLocation>
</comment>
<feature type="transmembrane region" description="Helical" evidence="10">
    <location>
        <begin position="286"/>
        <end position="305"/>
    </location>
</feature>
<dbReference type="InterPro" id="IPR002076">
    <property type="entry name" value="ELO_fam"/>
</dbReference>
<evidence type="ECO:0000256" key="7">
    <source>
        <dbReference type="ARBA" id="ARBA00023098"/>
    </source>
</evidence>
<feature type="transmembrane region" description="Helical" evidence="10">
    <location>
        <begin position="79"/>
        <end position="100"/>
    </location>
</feature>
<comment type="caution">
    <text evidence="11">The sequence shown here is derived from an EMBL/GenBank/DDBJ whole genome shotgun (WGS) entry which is preliminary data.</text>
</comment>
<evidence type="ECO:0000256" key="8">
    <source>
        <dbReference type="ARBA" id="ARBA00023136"/>
    </source>
</evidence>
<proteinExistence type="inferred from homology"/>
<evidence type="ECO:0000256" key="2">
    <source>
        <dbReference type="ARBA" id="ARBA00022516"/>
    </source>
</evidence>
<keyword evidence="2 10" id="KW-0444">Lipid biosynthesis</keyword>
<evidence type="ECO:0000256" key="3">
    <source>
        <dbReference type="ARBA" id="ARBA00022679"/>
    </source>
</evidence>
<evidence type="ECO:0000313" key="12">
    <source>
        <dbReference type="Proteomes" id="UP000887458"/>
    </source>
</evidence>
<feature type="transmembrane region" description="Helical" evidence="10">
    <location>
        <begin position="158"/>
        <end position="181"/>
    </location>
</feature>
<feature type="transmembrane region" description="Helical" evidence="10">
    <location>
        <begin position="242"/>
        <end position="261"/>
    </location>
</feature>
<comment type="similarity">
    <text evidence="10">Belongs to the ELO family.</text>
</comment>
<keyword evidence="9 10" id="KW-0275">Fatty acid biosynthesis</keyword>
<dbReference type="Pfam" id="PF01151">
    <property type="entry name" value="ELO"/>
    <property type="match status" value="1"/>
</dbReference>
<reference evidence="11 12" key="2">
    <citation type="journal article" date="2022" name="Mol. Biol. Evol.">
        <title>Comparative Genomics Reveals Insights into the Divergent Evolution of Astigmatic Mites and Household Pest Adaptations.</title>
        <authorList>
            <person name="Xiong Q."/>
            <person name="Wan A.T."/>
            <person name="Liu X."/>
            <person name="Fung C.S."/>
            <person name="Xiao X."/>
            <person name="Malainual N."/>
            <person name="Hou J."/>
            <person name="Wang L."/>
            <person name="Wang M."/>
            <person name="Yang K.Y."/>
            <person name="Cui Y."/>
            <person name="Leung E.L."/>
            <person name="Nong W."/>
            <person name="Shin S.K."/>
            <person name="Au S.W."/>
            <person name="Jeong K.Y."/>
            <person name="Chew F.T."/>
            <person name="Hui J.H."/>
            <person name="Leung T.F."/>
            <person name="Tungtrongchitr A."/>
            <person name="Zhong N."/>
            <person name="Liu Z."/>
            <person name="Tsui S.K."/>
        </authorList>
    </citation>
    <scope>NUCLEOTIDE SEQUENCE [LARGE SCALE GENOMIC DNA]</scope>
    <source>
        <strain evidence="11">Derp</strain>
    </source>
</reference>
<feature type="transmembrane region" description="Helical" evidence="10">
    <location>
        <begin position="188"/>
        <end position="206"/>
    </location>
</feature>
<keyword evidence="3 10" id="KW-0808">Transferase</keyword>